<keyword evidence="4" id="KW-1185">Reference proteome</keyword>
<reference evidence="3" key="2">
    <citation type="submission" date="2023-06" db="EMBL/GenBank/DDBJ databases">
        <authorList>
            <person name="Swenson N.G."/>
            <person name="Wegrzyn J.L."/>
            <person name="Mcevoy S.L."/>
        </authorList>
    </citation>
    <scope>NUCLEOTIDE SEQUENCE</scope>
    <source>
        <strain evidence="3">NS2018</strain>
        <tissue evidence="3">Leaf</tissue>
    </source>
</reference>
<dbReference type="Pfam" id="PF13456">
    <property type="entry name" value="RVT_3"/>
    <property type="match status" value="1"/>
</dbReference>
<organism evidence="3 4">
    <name type="scientific">Acer saccharum</name>
    <name type="common">Sugar maple</name>
    <dbReference type="NCBI Taxonomy" id="4024"/>
    <lineage>
        <taxon>Eukaryota</taxon>
        <taxon>Viridiplantae</taxon>
        <taxon>Streptophyta</taxon>
        <taxon>Embryophyta</taxon>
        <taxon>Tracheophyta</taxon>
        <taxon>Spermatophyta</taxon>
        <taxon>Magnoliopsida</taxon>
        <taxon>eudicotyledons</taxon>
        <taxon>Gunneridae</taxon>
        <taxon>Pentapetalae</taxon>
        <taxon>rosids</taxon>
        <taxon>malvids</taxon>
        <taxon>Sapindales</taxon>
        <taxon>Sapindaceae</taxon>
        <taxon>Hippocastanoideae</taxon>
        <taxon>Acereae</taxon>
        <taxon>Acer</taxon>
    </lineage>
</organism>
<dbReference type="EMBL" id="JAUESC010000004">
    <property type="protein sequence ID" value="KAK0596856.1"/>
    <property type="molecule type" value="Genomic_DNA"/>
</dbReference>
<reference evidence="3" key="1">
    <citation type="journal article" date="2022" name="Plant J.">
        <title>Strategies of tolerance reflected in two North American maple genomes.</title>
        <authorList>
            <person name="McEvoy S.L."/>
            <person name="Sezen U.U."/>
            <person name="Trouern-Trend A."/>
            <person name="McMahon S.M."/>
            <person name="Schaberg P.G."/>
            <person name="Yang J."/>
            <person name="Wegrzyn J.L."/>
            <person name="Swenson N.G."/>
        </authorList>
    </citation>
    <scope>NUCLEOTIDE SEQUENCE</scope>
    <source>
        <strain evidence="3">NS2018</strain>
    </source>
</reference>
<feature type="region of interest" description="Disordered" evidence="1">
    <location>
        <begin position="1"/>
        <end position="99"/>
    </location>
</feature>
<dbReference type="InterPro" id="IPR044730">
    <property type="entry name" value="RNase_H-like_dom_plant"/>
</dbReference>
<sequence>MHETPRQTTSPASRAQAAVPNCSQSPTALTAPTAPPAPSSAPAQPALTPASTASAPSLPAPTLVAPAGAASVDSSTSSSIHTSALHPPPPAPAPITAPIGNHPMISARLAPSGRIKDVKWKPPEVGFWKINVHAATHYKDRSIGLGIIIRNGLGGVSAAKSTNLKAMYSPIIVEAMAVWHGLLLAFDHGLTPCRIELDSLQVVMFNRISEVISAASSRISAPQSSTVPYTEAGLPPEASSAHRFGFTNSGHKNNLRLSSSLQDFSVYRRLDPEEADLDLGIDRLYMVSMYIFSNWYQGGSKFYVVLDCGSTGTRVYVYQASVNRRRDGSLPIFLNPLTEGLSRKAGSQSGRAYDRMETEPGFDKLVHNISG</sequence>
<feature type="compositionally biased region" description="Low complexity" evidence="1">
    <location>
        <begin position="40"/>
        <end position="84"/>
    </location>
</feature>
<gene>
    <name evidence="3" type="ORF">LWI29_019667</name>
</gene>
<feature type="domain" description="RNase H type-1" evidence="2">
    <location>
        <begin position="131"/>
        <end position="204"/>
    </location>
</feature>
<name>A0AA39SP65_ACESA</name>
<dbReference type="InterPro" id="IPR002156">
    <property type="entry name" value="RNaseH_domain"/>
</dbReference>
<evidence type="ECO:0000313" key="3">
    <source>
        <dbReference type="EMBL" id="KAK0596856.1"/>
    </source>
</evidence>
<dbReference type="Gene3D" id="3.30.420.40">
    <property type="match status" value="1"/>
</dbReference>
<feature type="compositionally biased region" description="Polar residues" evidence="1">
    <location>
        <begin position="1"/>
        <end position="13"/>
    </location>
</feature>
<evidence type="ECO:0000313" key="4">
    <source>
        <dbReference type="Proteomes" id="UP001168877"/>
    </source>
</evidence>
<dbReference type="GO" id="GO:0004523">
    <property type="term" value="F:RNA-DNA hybrid ribonuclease activity"/>
    <property type="evidence" value="ECO:0007669"/>
    <property type="project" value="InterPro"/>
</dbReference>
<accession>A0AA39SP65</accession>
<dbReference type="PANTHER" id="PTHR47074:SF11">
    <property type="entry name" value="REVERSE TRANSCRIPTASE-LIKE PROTEIN"/>
    <property type="match status" value="1"/>
</dbReference>
<proteinExistence type="predicted"/>
<dbReference type="Proteomes" id="UP001168877">
    <property type="component" value="Unassembled WGS sequence"/>
</dbReference>
<feature type="compositionally biased region" description="Pro residues" evidence="1">
    <location>
        <begin position="86"/>
        <end position="95"/>
    </location>
</feature>
<evidence type="ECO:0000256" key="1">
    <source>
        <dbReference type="SAM" id="MobiDB-lite"/>
    </source>
</evidence>
<dbReference type="GO" id="GO:0003676">
    <property type="term" value="F:nucleic acid binding"/>
    <property type="evidence" value="ECO:0007669"/>
    <property type="project" value="InterPro"/>
</dbReference>
<dbReference type="AlphaFoldDB" id="A0AA39SP65"/>
<protein>
    <recommendedName>
        <fullName evidence="2">RNase H type-1 domain-containing protein</fullName>
    </recommendedName>
</protein>
<dbReference type="PANTHER" id="PTHR47074">
    <property type="entry name" value="BNAC02G40300D PROTEIN"/>
    <property type="match status" value="1"/>
</dbReference>
<evidence type="ECO:0000259" key="2">
    <source>
        <dbReference type="Pfam" id="PF13456"/>
    </source>
</evidence>
<dbReference type="CDD" id="cd06222">
    <property type="entry name" value="RNase_H_like"/>
    <property type="match status" value="1"/>
</dbReference>
<comment type="caution">
    <text evidence="3">The sequence shown here is derived from an EMBL/GenBank/DDBJ whole genome shotgun (WGS) entry which is preliminary data.</text>
</comment>
<dbReference type="InterPro" id="IPR052929">
    <property type="entry name" value="RNase_H-like_EbsB-rel"/>
</dbReference>